<evidence type="ECO:0000313" key="3">
    <source>
        <dbReference type="EMBL" id="KAK3905722.1"/>
    </source>
</evidence>
<keyword evidence="4" id="KW-1185">Reference proteome</keyword>
<gene>
    <name evidence="3" type="ORF">C8A05DRAFT_30472</name>
</gene>
<dbReference type="AlphaFoldDB" id="A0AAN6MRI9"/>
<feature type="non-terminal residue" evidence="3">
    <location>
        <position position="982"/>
    </location>
</feature>
<sequence>MSSSLPVPSKAALTALRGLVLGTSCTLALVAEDRRRKINNAVRAVENGQRIKAAKGYRAGGSALAVAMEEEALWDPGYGLIASAGLELHQHGQRHEPRTEGAGVVFGMAEGRKHQRRFLVGQENVKDTAESVPPPPVKVQPTHATTAAISTDPPSQQTGKPPKQPKNSSKPVRPVKPPDCTIKRPPTNAGPSWATANQDVIKAYSFPTTDEIAIKVREACDTRDAKQIPVVLRLVNVAMDQKLLIPETAAGSWIEMAALLCRTCLHIGLLDDAAKLLCRVVARWKMDESAYLSYEPLALVEALLARAEKAKQQTEARAASIDTAVNVFLSRTVDGESTGLGPQIYSLSRRVLEVCFSANRLRRVPEIYQRCSALATEGANDLASWYLAQFYEKKEYKSVVRAFCSGFPKSSPTVDSVHAIGDMVVESVELAHHHRAEHVLNRLHETCLTLESTRLSPKWVMKLLVSQWKRNSNFEEVEAMFKTLEVPSLQDTVYRSDNVYRVMVELALEAGEHGKAEAYFAAAVAQNPALASDVRLLGVAARFHAANGDWDAVRAHFEAMKQREEKEPHKAYSTVFVPVLKAYAETHTVAETEEFLKSYTDELRVPLCSFMVTLMAKQYATSRDVDALIAWLEYCSKADFPVDPAFTNSILASCRKQWKLPFRELRTLFRKLRVLNPNFVDKHTEQIMAEAALMDSKYGGPAAKGRLLSLRIETSKPAEQGKLAQVEDVVLAMKEAITRNRPGRALWLYKRGVQRHMPFSEPAVWMALQAHLALRPNGFQEAYALLEQPYAKDHNVTRAINFIFARHLAASTASITNPADLDFIINELLTQYRAAGFPVTATVLHRAAHACLNARHFRGALAYALQAAEAAGYPGGACYNLPNFRIVLTAYAGLVDVAGLRFAVARALESDYRAARGCRGALRHARDQAARSRGRVVVTPTQRVMARRVLDEGVAGVGVERAILREEAGRLGTEAVRIMERA</sequence>
<comment type="caution">
    <text evidence="3">The sequence shown here is derived from an EMBL/GenBank/DDBJ whole genome shotgun (WGS) entry which is preliminary data.</text>
</comment>
<feature type="compositionally biased region" description="Polar residues" evidence="2">
    <location>
        <begin position="142"/>
        <end position="159"/>
    </location>
</feature>
<evidence type="ECO:0000313" key="4">
    <source>
        <dbReference type="Proteomes" id="UP001303889"/>
    </source>
</evidence>
<keyword evidence="1" id="KW-0175">Coiled coil</keyword>
<dbReference type="Proteomes" id="UP001303889">
    <property type="component" value="Unassembled WGS sequence"/>
</dbReference>
<evidence type="ECO:0000256" key="1">
    <source>
        <dbReference type="SAM" id="Coils"/>
    </source>
</evidence>
<protein>
    <submittedName>
        <fullName evidence="3">Uncharacterized protein</fullName>
    </submittedName>
</protein>
<dbReference type="SUPFAM" id="SSF48452">
    <property type="entry name" value="TPR-like"/>
    <property type="match status" value="1"/>
</dbReference>
<feature type="region of interest" description="Disordered" evidence="2">
    <location>
        <begin position="123"/>
        <end position="193"/>
    </location>
</feature>
<accession>A0AAN6MRI9</accession>
<dbReference type="Gene3D" id="1.25.40.10">
    <property type="entry name" value="Tetratricopeptide repeat domain"/>
    <property type="match status" value="1"/>
</dbReference>
<proteinExistence type="predicted"/>
<evidence type="ECO:0000256" key="2">
    <source>
        <dbReference type="SAM" id="MobiDB-lite"/>
    </source>
</evidence>
<dbReference type="EMBL" id="MU855349">
    <property type="protein sequence ID" value="KAK3905722.1"/>
    <property type="molecule type" value="Genomic_DNA"/>
</dbReference>
<feature type="coiled-coil region" evidence="1">
    <location>
        <begin position="297"/>
        <end position="324"/>
    </location>
</feature>
<dbReference type="InterPro" id="IPR011990">
    <property type="entry name" value="TPR-like_helical_dom_sf"/>
</dbReference>
<reference evidence="3" key="2">
    <citation type="submission" date="2023-05" db="EMBL/GenBank/DDBJ databases">
        <authorList>
            <consortium name="Lawrence Berkeley National Laboratory"/>
            <person name="Steindorff A."/>
            <person name="Hensen N."/>
            <person name="Bonometti L."/>
            <person name="Westerberg I."/>
            <person name="Brannstrom I.O."/>
            <person name="Guillou S."/>
            <person name="Cros-Aarteil S."/>
            <person name="Calhoun S."/>
            <person name="Haridas S."/>
            <person name="Kuo A."/>
            <person name="Mondo S."/>
            <person name="Pangilinan J."/>
            <person name="Riley R."/>
            <person name="Labutti K."/>
            <person name="Andreopoulos B."/>
            <person name="Lipzen A."/>
            <person name="Chen C."/>
            <person name="Yanf M."/>
            <person name="Daum C."/>
            <person name="Ng V."/>
            <person name="Clum A."/>
            <person name="Ohm R."/>
            <person name="Martin F."/>
            <person name="Silar P."/>
            <person name="Natvig D."/>
            <person name="Lalanne C."/>
            <person name="Gautier V."/>
            <person name="Ament-Velasquez S.L."/>
            <person name="Kruys A."/>
            <person name="Hutchinson M.I."/>
            <person name="Powell A.J."/>
            <person name="Barry K."/>
            <person name="Miller A.N."/>
            <person name="Grigoriev I.V."/>
            <person name="Debuchy R."/>
            <person name="Gladieux P."/>
            <person name="Thoren M.H."/>
            <person name="Johannesson H."/>
        </authorList>
    </citation>
    <scope>NUCLEOTIDE SEQUENCE</scope>
    <source>
        <strain evidence="3">CBS 103.79</strain>
    </source>
</reference>
<reference evidence="3" key="1">
    <citation type="journal article" date="2023" name="Mol. Phylogenet. Evol.">
        <title>Genome-scale phylogeny and comparative genomics of the fungal order Sordariales.</title>
        <authorList>
            <person name="Hensen N."/>
            <person name="Bonometti L."/>
            <person name="Westerberg I."/>
            <person name="Brannstrom I.O."/>
            <person name="Guillou S."/>
            <person name="Cros-Aarteil S."/>
            <person name="Calhoun S."/>
            <person name="Haridas S."/>
            <person name="Kuo A."/>
            <person name="Mondo S."/>
            <person name="Pangilinan J."/>
            <person name="Riley R."/>
            <person name="LaButti K."/>
            <person name="Andreopoulos B."/>
            <person name="Lipzen A."/>
            <person name="Chen C."/>
            <person name="Yan M."/>
            <person name="Daum C."/>
            <person name="Ng V."/>
            <person name="Clum A."/>
            <person name="Steindorff A."/>
            <person name="Ohm R.A."/>
            <person name="Martin F."/>
            <person name="Silar P."/>
            <person name="Natvig D.O."/>
            <person name="Lalanne C."/>
            <person name="Gautier V."/>
            <person name="Ament-Velasquez S.L."/>
            <person name="Kruys A."/>
            <person name="Hutchinson M.I."/>
            <person name="Powell A.J."/>
            <person name="Barry K."/>
            <person name="Miller A.N."/>
            <person name="Grigoriev I.V."/>
            <person name="Debuchy R."/>
            <person name="Gladieux P."/>
            <person name="Hiltunen Thoren M."/>
            <person name="Johannesson H."/>
        </authorList>
    </citation>
    <scope>NUCLEOTIDE SEQUENCE</scope>
    <source>
        <strain evidence="3">CBS 103.79</strain>
    </source>
</reference>
<organism evidence="3 4">
    <name type="scientific">Staphylotrichum tortipilum</name>
    <dbReference type="NCBI Taxonomy" id="2831512"/>
    <lineage>
        <taxon>Eukaryota</taxon>
        <taxon>Fungi</taxon>
        <taxon>Dikarya</taxon>
        <taxon>Ascomycota</taxon>
        <taxon>Pezizomycotina</taxon>
        <taxon>Sordariomycetes</taxon>
        <taxon>Sordariomycetidae</taxon>
        <taxon>Sordariales</taxon>
        <taxon>Chaetomiaceae</taxon>
        <taxon>Staphylotrichum</taxon>
    </lineage>
</organism>
<name>A0AAN6MRI9_9PEZI</name>